<gene>
    <name evidence="2" type="ORF">J2W68_001359</name>
</gene>
<dbReference type="EMBL" id="JAVDWO010000004">
    <property type="protein sequence ID" value="MDR7192645.1"/>
    <property type="molecule type" value="Genomic_DNA"/>
</dbReference>
<reference evidence="2 3" key="1">
    <citation type="submission" date="2023-07" db="EMBL/GenBank/DDBJ databases">
        <title>Sorghum-associated microbial communities from plants grown in Nebraska, USA.</title>
        <authorList>
            <person name="Schachtman D."/>
        </authorList>
    </citation>
    <scope>NUCLEOTIDE SEQUENCE [LARGE SCALE GENOMIC DNA]</scope>
    <source>
        <strain evidence="2 3">4099</strain>
    </source>
</reference>
<proteinExistence type="predicted"/>
<organism evidence="2 3">
    <name type="scientific">Luteimonas terrae</name>
    <dbReference type="NCBI Taxonomy" id="1530191"/>
    <lineage>
        <taxon>Bacteria</taxon>
        <taxon>Pseudomonadati</taxon>
        <taxon>Pseudomonadota</taxon>
        <taxon>Gammaproteobacteria</taxon>
        <taxon>Lysobacterales</taxon>
        <taxon>Lysobacteraceae</taxon>
        <taxon>Luteimonas</taxon>
    </lineage>
</organism>
<evidence type="ECO:0000313" key="2">
    <source>
        <dbReference type="EMBL" id="MDR7192645.1"/>
    </source>
</evidence>
<dbReference type="Gene3D" id="1.25.40.10">
    <property type="entry name" value="Tetratricopeptide repeat domain"/>
    <property type="match status" value="1"/>
</dbReference>
<evidence type="ECO:0000256" key="1">
    <source>
        <dbReference type="SAM" id="MobiDB-lite"/>
    </source>
</evidence>
<sequence length="257" mass="27370">MCEREYIFSEAENRPAYGCRGYGIGAARSTCCAKELSGLNRNVMKTEGKARYVRMLGGVAVLALLSGCATTRDATSMSTGDYDAMLSMAEAEIAAGRVDTGLIGFQDAGKADPTRKDPWVRIAQIEFNNGNYARAVVAAEEVLQRDEGDLVADGILTVSGLRIANQSLLRLQTSGALGSNTARREAETLVTTLRATMGSEIFQDESARDAARRRAPAASASRRPAGRQTTSQSAPRAEQTDPARAPAADPFKRIGGD</sequence>
<feature type="region of interest" description="Disordered" evidence="1">
    <location>
        <begin position="201"/>
        <end position="257"/>
    </location>
</feature>
<protein>
    <recommendedName>
        <fullName evidence="4">Tetratricopeptide repeat protein</fullName>
    </recommendedName>
</protein>
<dbReference type="RefSeq" id="WP_310233859.1">
    <property type="nucleotide sequence ID" value="NZ_JAVDWO010000004.1"/>
</dbReference>
<accession>A0ABU1XV54</accession>
<dbReference type="SUPFAM" id="SSF48452">
    <property type="entry name" value="TPR-like"/>
    <property type="match status" value="1"/>
</dbReference>
<name>A0ABU1XV54_9GAMM</name>
<dbReference type="Proteomes" id="UP001256588">
    <property type="component" value="Unassembled WGS sequence"/>
</dbReference>
<evidence type="ECO:0008006" key="4">
    <source>
        <dbReference type="Google" id="ProtNLM"/>
    </source>
</evidence>
<dbReference type="InterPro" id="IPR011990">
    <property type="entry name" value="TPR-like_helical_dom_sf"/>
</dbReference>
<evidence type="ECO:0000313" key="3">
    <source>
        <dbReference type="Proteomes" id="UP001256588"/>
    </source>
</evidence>
<comment type="caution">
    <text evidence="2">The sequence shown here is derived from an EMBL/GenBank/DDBJ whole genome shotgun (WGS) entry which is preliminary data.</text>
</comment>
<keyword evidence="3" id="KW-1185">Reference proteome</keyword>